<dbReference type="Proteomes" id="UP000283841">
    <property type="component" value="Unassembled WGS sequence"/>
</dbReference>
<dbReference type="GO" id="GO:0017118">
    <property type="term" value="F:lipoyltransferase activity"/>
    <property type="evidence" value="ECO:0007669"/>
    <property type="project" value="TreeGrafter"/>
</dbReference>
<comment type="similarity">
    <text evidence="3">Belongs to the LplA family.</text>
</comment>
<evidence type="ECO:0000256" key="1">
    <source>
        <dbReference type="ARBA" id="ARBA00003253"/>
    </source>
</evidence>
<evidence type="ECO:0000256" key="4">
    <source>
        <dbReference type="ARBA" id="ARBA00015925"/>
    </source>
</evidence>
<dbReference type="Gene3D" id="3.30.930.10">
    <property type="entry name" value="Bira Bifunctional Protein, Domain 2"/>
    <property type="match status" value="1"/>
</dbReference>
<dbReference type="RefSeq" id="XP_028487087.1">
    <property type="nucleotide sequence ID" value="XM_028629776.1"/>
</dbReference>
<dbReference type="SUPFAM" id="SSF55681">
    <property type="entry name" value="Class II aaRS and biotin synthetases"/>
    <property type="match status" value="1"/>
</dbReference>
<evidence type="ECO:0000259" key="5">
    <source>
        <dbReference type="PROSITE" id="PS51733"/>
    </source>
</evidence>
<dbReference type="PANTHER" id="PTHR12561:SF3">
    <property type="entry name" value="LIPOYLTRANSFERASE 1, MITOCHONDRIAL"/>
    <property type="match status" value="1"/>
</dbReference>
<dbReference type="GO" id="GO:0005739">
    <property type="term" value="C:mitochondrion"/>
    <property type="evidence" value="ECO:0007669"/>
    <property type="project" value="TreeGrafter"/>
</dbReference>
<dbReference type="InterPro" id="IPR045864">
    <property type="entry name" value="aa-tRNA-synth_II/BPL/LPL"/>
</dbReference>
<accession>A0A443I051</accession>
<comment type="pathway">
    <text evidence="2">Protein modification; protein lipoylation via exogenous pathway; protein N(6)-(lipoyl)lysine from lipoate: step 2/2.</text>
</comment>
<dbReference type="EMBL" id="RCNU01000002">
    <property type="protein sequence ID" value="RWQ97442.1"/>
    <property type="molecule type" value="Genomic_DNA"/>
</dbReference>
<dbReference type="GeneID" id="39599053"/>
<comment type="function">
    <text evidence="1">Catalyzes both the ATP-dependent activation of exogenously supplied lipoate to lipoyl-AMP and the transfer of the activated lipoyl onto the lipoyl domains of lipoate-dependent enzymes.</text>
</comment>
<organism evidence="6 7">
    <name type="scientific">Byssochlamys spectabilis</name>
    <name type="common">Paecilomyces variotii</name>
    <dbReference type="NCBI Taxonomy" id="264951"/>
    <lineage>
        <taxon>Eukaryota</taxon>
        <taxon>Fungi</taxon>
        <taxon>Dikarya</taxon>
        <taxon>Ascomycota</taxon>
        <taxon>Pezizomycotina</taxon>
        <taxon>Eurotiomycetes</taxon>
        <taxon>Eurotiomycetidae</taxon>
        <taxon>Eurotiales</taxon>
        <taxon>Thermoascaceae</taxon>
        <taxon>Paecilomyces</taxon>
    </lineage>
</organism>
<dbReference type="PROSITE" id="PS51733">
    <property type="entry name" value="BPL_LPL_CATALYTIC"/>
    <property type="match status" value="1"/>
</dbReference>
<keyword evidence="7" id="KW-1185">Reference proteome</keyword>
<evidence type="ECO:0000256" key="3">
    <source>
        <dbReference type="ARBA" id="ARBA00008242"/>
    </source>
</evidence>
<evidence type="ECO:0000313" key="6">
    <source>
        <dbReference type="EMBL" id="RWQ97442.1"/>
    </source>
</evidence>
<dbReference type="VEuPathDB" id="FungiDB:C8Q69DRAFT_455461"/>
<evidence type="ECO:0000256" key="2">
    <source>
        <dbReference type="ARBA" id="ARBA00005085"/>
    </source>
</evidence>
<protein>
    <recommendedName>
        <fullName evidence="4">Putative lipoate-protein ligase A</fullName>
    </recommendedName>
</protein>
<feature type="domain" description="BPL/LPL catalytic" evidence="5">
    <location>
        <begin position="76"/>
        <end position="304"/>
    </location>
</feature>
<dbReference type="STRING" id="264951.A0A443I051"/>
<dbReference type="PANTHER" id="PTHR12561">
    <property type="entry name" value="LIPOATE-PROTEIN LIGASE"/>
    <property type="match status" value="1"/>
</dbReference>
<dbReference type="FunFam" id="3.30.930.10:FF:000090">
    <property type="entry name" value="Lipoyltransferase and lipoate-protein ligase, putative"/>
    <property type="match status" value="1"/>
</dbReference>
<evidence type="ECO:0000313" key="7">
    <source>
        <dbReference type="Proteomes" id="UP000283841"/>
    </source>
</evidence>
<dbReference type="UniPathway" id="UPA00537">
    <property type="reaction ID" value="UER00595"/>
</dbReference>
<comment type="caution">
    <text evidence="6">The sequence shown here is derived from an EMBL/GenBank/DDBJ whole genome shotgun (WGS) entry which is preliminary data.</text>
</comment>
<name>A0A443I051_BYSSP</name>
<proteinExistence type="inferred from homology"/>
<dbReference type="CDD" id="cd16443">
    <property type="entry name" value="LplA"/>
    <property type="match status" value="1"/>
</dbReference>
<sequence>MLPSRRLPCLPWILPAHGPHRTVRPGVFLRRNSSFASSQFPELASRESSRHQIYQSLSTDPFVNLSIEHFLLQNTPQDSKILFLYINRPCVVIGRNQNPWLETNLGVLQQDRIGNGDAETDQTDDVLYVRRRSGGGAVFHDEGNLNYGVISPRDAFTRDKHAEMVVRALHRIGATNTSVNERHDIVLRQNVPEAIRQSSTATVEDPPKEASAQALKISGSAFKLTRFRALHHGTCLLDSPNIRNLGFFLRSPARPYIKAKGVESVRSPVGNVSASLADSLTPFSIQGVMSSVIQEFGRLYGVNPDAILRANRACHTNEPELYAGDDWVAGTVGDPQALDVPDIQKGITELRSLDWKYLQTPQFTFSTHPIDEDPRPRPSLPPTLPPSTRIFLRLKHGSVLESHISLSSDLVIAETQAHRVHEALNGRNLHELSMHDWQAALESLRESDEDDVDIADQVRHLAEFIGTKFGARSS</sequence>
<dbReference type="GO" id="GO:0009249">
    <property type="term" value="P:protein lipoylation"/>
    <property type="evidence" value="ECO:0007669"/>
    <property type="project" value="InterPro"/>
</dbReference>
<dbReference type="Pfam" id="PF21948">
    <property type="entry name" value="LplA-B_cat"/>
    <property type="match status" value="1"/>
</dbReference>
<reference evidence="6 7" key="1">
    <citation type="journal article" date="2018" name="Front. Microbiol.">
        <title>Genomic and genetic insights into a cosmopolitan fungus, Paecilomyces variotii (Eurotiales).</title>
        <authorList>
            <person name="Urquhart A.S."/>
            <person name="Mondo S.J."/>
            <person name="Makela M.R."/>
            <person name="Hane J.K."/>
            <person name="Wiebenga A."/>
            <person name="He G."/>
            <person name="Mihaltcheva S."/>
            <person name="Pangilinan J."/>
            <person name="Lipzen A."/>
            <person name="Barry K."/>
            <person name="de Vries R.P."/>
            <person name="Grigoriev I.V."/>
            <person name="Idnurm A."/>
        </authorList>
    </citation>
    <scope>NUCLEOTIDE SEQUENCE [LARGE SCALE GENOMIC DNA]</scope>
    <source>
        <strain evidence="6 7">CBS 101075</strain>
    </source>
</reference>
<gene>
    <name evidence="6" type="ORF">C8Q69DRAFT_455461</name>
</gene>
<dbReference type="InterPro" id="IPR004562">
    <property type="entry name" value="LipoylTrfase_LipoateP_Ligase"/>
</dbReference>
<dbReference type="AlphaFoldDB" id="A0A443I051"/>
<dbReference type="InterPro" id="IPR004143">
    <property type="entry name" value="BPL_LPL_catalytic"/>
</dbReference>